<feature type="region of interest" description="Disordered" evidence="1">
    <location>
        <begin position="326"/>
        <end position="387"/>
    </location>
</feature>
<evidence type="ECO:0000259" key="2">
    <source>
        <dbReference type="Pfam" id="PF03358"/>
    </source>
</evidence>
<feature type="compositionally biased region" description="Low complexity" evidence="1">
    <location>
        <begin position="327"/>
        <end position="357"/>
    </location>
</feature>
<dbReference type="GO" id="GO:0010181">
    <property type="term" value="F:FMN binding"/>
    <property type="evidence" value="ECO:0007669"/>
    <property type="project" value="TreeGrafter"/>
</dbReference>
<dbReference type="Proteomes" id="UP000051790">
    <property type="component" value="Unassembled WGS sequence"/>
</dbReference>
<evidence type="ECO:0000313" key="4">
    <source>
        <dbReference type="Proteomes" id="UP000051790"/>
    </source>
</evidence>
<name>A0A0R1QH64_9LACO</name>
<sequence>MKLVAIVGTNADFSYNRLLLQYMQKHFQAMADIKILEIDQLPAFSIDEPLDMKVWSFKKAIQQADGVIFSTPEYDHSIPAALKSAIEWVSYKQNALYHKPAMIVGTSYGPQASARAQEHLRQILASPDCDAYTLSGNEVLIGNAAKVFVDGNVTDAKVRAELESYFNNFVDFIDTTAPKEDDSMPKQPYLDDAYIKFPTGSLSFREVQQIFATIPFEIDLIDHTDHFTWYSNKPNREHVRYPNEIGEGVDECHPPKVLPIVMKIINSFKDGSRDSVSRPLMMHGHRVLIQYYALRDVDGSYLGTIEFTGSVEHILNFYDQGAWGESDGTTGASQADATSGATDASGDAAADATSGASAHDEAASDAPAAENADTTDAPDATSGASEH</sequence>
<dbReference type="PANTHER" id="PTHR30543">
    <property type="entry name" value="CHROMATE REDUCTASE"/>
    <property type="match status" value="1"/>
</dbReference>
<keyword evidence="4" id="KW-1185">Reference proteome</keyword>
<dbReference type="InterPro" id="IPR050712">
    <property type="entry name" value="NAD(P)H-dep_reductase"/>
</dbReference>
<reference evidence="3 4" key="1">
    <citation type="journal article" date="2015" name="Genome Announc.">
        <title>Expanding the biotechnology potential of lactobacilli through comparative genomics of 213 strains and associated genera.</title>
        <authorList>
            <person name="Sun Z."/>
            <person name="Harris H.M."/>
            <person name="McCann A."/>
            <person name="Guo C."/>
            <person name="Argimon S."/>
            <person name="Zhang W."/>
            <person name="Yang X."/>
            <person name="Jeffery I.B."/>
            <person name="Cooney J.C."/>
            <person name="Kagawa T.F."/>
            <person name="Liu W."/>
            <person name="Song Y."/>
            <person name="Salvetti E."/>
            <person name="Wrobel A."/>
            <person name="Rasinkangas P."/>
            <person name="Parkhill J."/>
            <person name="Rea M.C."/>
            <person name="O'Sullivan O."/>
            <person name="Ritari J."/>
            <person name="Douillard F.P."/>
            <person name="Paul Ross R."/>
            <person name="Yang R."/>
            <person name="Briner A.E."/>
            <person name="Felis G.E."/>
            <person name="de Vos W.M."/>
            <person name="Barrangou R."/>
            <person name="Klaenhammer T.R."/>
            <person name="Caufield P.W."/>
            <person name="Cui Y."/>
            <person name="Zhang H."/>
            <person name="O'Toole P.W."/>
        </authorList>
    </citation>
    <scope>NUCLEOTIDE SEQUENCE [LARGE SCALE GENOMIC DNA]</scope>
    <source>
        <strain evidence="3 4">DSM 13343</strain>
    </source>
</reference>
<protein>
    <submittedName>
        <fullName evidence="3">Flavin reductase</fullName>
    </submittedName>
</protein>
<dbReference type="InterPro" id="IPR005025">
    <property type="entry name" value="FMN_Rdtase-like_dom"/>
</dbReference>
<dbReference type="Gene3D" id="3.40.50.360">
    <property type="match status" value="1"/>
</dbReference>
<dbReference type="GO" id="GO:0016491">
    <property type="term" value="F:oxidoreductase activity"/>
    <property type="evidence" value="ECO:0007669"/>
    <property type="project" value="InterPro"/>
</dbReference>
<dbReference type="Gene3D" id="3.30.450.20">
    <property type="entry name" value="PAS domain"/>
    <property type="match status" value="1"/>
</dbReference>
<dbReference type="EMBL" id="AZEU01000179">
    <property type="protein sequence ID" value="KRL43838.1"/>
    <property type="molecule type" value="Genomic_DNA"/>
</dbReference>
<gene>
    <name evidence="3" type="ORF">FD01_GL001532</name>
</gene>
<dbReference type="Pfam" id="PF13596">
    <property type="entry name" value="PAS_10"/>
    <property type="match status" value="1"/>
</dbReference>
<organism evidence="3 4">
    <name type="scientific">Lacticaseibacillus manihotivorans DSM 13343 = JCM 12514</name>
    <dbReference type="NCBI Taxonomy" id="1423769"/>
    <lineage>
        <taxon>Bacteria</taxon>
        <taxon>Bacillati</taxon>
        <taxon>Bacillota</taxon>
        <taxon>Bacilli</taxon>
        <taxon>Lactobacillales</taxon>
        <taxon>Lactobacillaceae</taxon>
        <taxon>Lacticaseibacillus</taxon>
    </lineage>
</organism>
<comment type="caution">
    <text evidence="3">The sequence shown here is derived from an EMBL/GenBank/DDBJ whole genome shotgun (WGS) entry which is preliminary data.</text>
</comment>
<feature type="domain" description="NADPH-dependent FMN reductase-like" evidence="2">
    <location>
        <begin position="1"/>
        <end position="145"/>
    </location>
</feature>
<dbReference type="AlphaFoldDB" id="A0A0R1QH64"/>
<dbReference type="RefSeq" id="WP_056964153.1">
    <property type="nucleotide sequence ID" value="NZ_AZEU01000179.1"/>
</dbReference>
<dbReference type="SUPFAM" id="SSF52218">
    <property type="entry name" value="Flavoproteins"/>
    <property type="match status" value="1"/>
</dbReference>
<dbReference type="GO" id="GO:0005829">
    <property type="term" value="C:cytosol"/>
    <property type="evidence" value="ECO:0007669"/>
    <property type="project" value="TreeGrafter"/>
</dbReference>
<evidence type="ECO:0000313" key="3">
    <source>
        <dbReference type="EMBL" id="KRL43838.1"/>
    </source>
</evidence>
<dbReference type="Pfam" id="PF03358">
    <property type="entry name" value="FMN_red"/>
    <property type="match status" value="1"/>
</dbReference>
<accession>A0A0R1QH64</accession>
<proteinExistence type="predicted"/>
<dbReference type="PANTHER" id="PTHR30543:SF21">
    <property type="entry name" value="NAD(P)H-DEPENDENT FMN REDUCTASE LOT6"/>
    <property type="match status" value="1"/>
</dbReference>
<dbReference type="InterPro" id="IPR029039">
    <property type="entry name" value="Flavoprotein-like_sf"/>
</dbReference>
<dbReference type="PATRIC" id="fig|1423769.4.peg.1642"/>
<evidence type="ECO:0000256" key="1">
    <source>
        <dbReference type="SAM" id="MobiDB-lite"/>
    </source>
</evidence>
<dbReference type="OrthoDB" id="9812295at2"/>